<protein>
    <recommendedName>
        <fullName evidence="2">Non-specific lipid-transfer protein</fullName>
    </recommendedName>
</protein>
<evidence type="ECO:0000256" key="4">
    <source>
        <dbReference type="SAM" id="SignalP"/>
    </source>
</evidence>
<feature type="domain" description="Bifunctional inhibitor/plant lipid transfer protein/seed storage helical" evidence="5">
    <location>
        <begin position="32"/>
        <end position="121"/>
    </location>
</feature>
<accession>A0AAD5ITZ3</accession>
<dbReference type="PRINTS" id="PR00382">
    <property type="entry name" value="LIPIDTRNSFER"/>
</dbReference>
<evidence type="ECO:0000256" key="1">
    <source>
        <dbReference type="ARBA" id="ARBA00009748"/>
    </source>
</evidence>
<comment type="similarity">
    <text evidence="1 2">Belongs to the plant LTP family.</text>
</comment>
<feature type="chain" id="PRO_5042007775" description="Non-specific lipid-transfer protein" evidence="4">
    <location>
        <begin position="30"/>
        <end position="181"/>
    </location>
</feature>
<feature type="signal peptide" evidence="4">
    <location>
        <begin position="1"/>
        <end position="29"/>
    </location>
</feature>
<evidence type="ECO:0000313" key="7">
    <source>
        <dbReference type="Proteomes" id="UP001064489"/>
    </source>
</evidence>
<dbReference type="GO" id="GO:0008289">
    <property type="term" value="F:lipid binding"/>
    <property type="evidence" value="ECO:0007669"/>
    <property type="project" value="UniProtKB-KW"/>
</dbReference>
<keyword evidence="2" id="KW-0813">Transport</keyword>
<organism evidence="6 7">
    <name type="scientific">Acer negundo</name>
    <name type="common">Box elder</name>
    <dbReference type="NCBI Taxonomy" id="4023"/>
    <lineage>
        <taxon>Eukaryota</taxon>
        <taxon>Viridiplantae</taxon>
        <taxon>Streptophyta</taxon>
        <taxon>Embryophyta</taxon>
        <taxon>Tracheophyta</taxon>
        <taxon>Spermatophyta</taxon>
        <taxon>Magnoliopsida</taxon>
        <taxon>eudicotyledons</taxon>
        <taxon>Gunneridae</taxon>
        <taxon>Pentapetalae</taxon>
        <taxon>rosids</taxon>
        <taxon>malvids</taxon>
        <taxon>Sapindales</taxon>
        <taxon>Sapindaceae</taxon>
        <taxon>Hippocastanoideae</taxon>
        <taxon>Acereae</taxon>
        <taxon>Acer</taxon>
    </lineage>
</organism>
<keyword evidence="2" id="KW-0446">Lipid-binding</keyword>
<evidence type="ECO:0000256" key="2">
    <source>
        <dbReference type="RuleBase" id="RU000628"/>
    </source>
</evidence>
<dbReference type="Proteomes" id="UP001064489">
    <property type="component" value="Chromosome 5"/>
</dbReference>
<dbReference type="AlphaFoldDB" id="A0AAD5ITZ3"/>
<comment type="function">
    <text evidence="2">Plant non-specific lipid-transfer proteins transfer phospholipids as well as galactolipids across membranes. May play a role in wax or cutin deposition in the cell walls of expanding epidermal cells and certain secretory tissues.</text>
</comment>
<comment type="caution">
    <text evidence="6">The sequence shown here is derived from an EMBL/GenBank/DDBJ whole genome shotgun (WGS) entry which is preliminary data.</text>
</comment>
<proteinExistence type="inferred from homology"/>
<dbReference type="PANTHER" id="PTHR33076">
    <property type="entry name" value="NON-SPECIFIC LIPID-TRANSFER PROTEIN 2-RELATED"/>
    <property type="match status" value="1"/>
</dbReference>
<dbReference type="SUPFAM" id="SSF47699">
    <property type="entry name" value="Bifunctional inhibitor/lipid-transfer protein/seed storage 2S albumin"/>
    <property type="match status" value="1"/>
</dbReference>
<reference evidence="6" key="2">
    <citation type="submission" date="2023-02" db="EMBL/GenBank/DDBJ databases">
        <authorList>
            <person name="Swenson N.G."/>
            <person name="Wegrzyn J.L."/>
            <person name="Mcevoy S.L."/>
        </authorList>
    </citation>
    <scope>NUCLEOTIDE SEQUENCE</scope>
    <source>
        <strain evidence="6">91603</strain>
        <tissue evidence="6">Leaf</tissue>
    </source>
</reference>
<dbReference type="InterPro" id="IPR016140">
    <property type="entry name" value="Bifunc_inhib/LTP/seed_store"/>
</dbReference>
<dbReference type="EMBL" id="JAJSOW010000102">
    <property type="protein sequence ID" value="KAI9177259.1"/>
    <property type="molecule type" value="Genomic_DNA"/>
</dbReference>
<name>A0AAD5ITZ3_ACENE</name>
<evidence type="ECO:0000313" key="6">
    <source>
        <dbReference type="EMBL" id="KAI9177259.1"/>
    </source>
</evidence>
<reference evidence="6" key="1">
    <citation type="journal article" date="2022" name="Plant J.">
        <title>Strategies of tolerance reflected in two North American maple genomes.</title>
        <authorList>
            <person name="McEvoy S.L."/>
            <person name="Sezen U.U."/>
            <person name="Trouern-Trend A."/>
            <person name="McMahon S.M."/>
            <person name="Schaberg P.G."/>
            <person name="Yang J."/>
            <person name="Wegrzyn J.L."/>
            <person name="Swenson N.G."/>
        </authorList>
    </citation>
    <scope>NUCLEOTIDE SEQUENCE</scope>
    <source>
        <strain evidence="6">91603</strain>
    </source>
</reference>
<evidence type="ECO:0000256" key="3">
    <source>
        <dbReference type="SAM" id="MobiDB-lite"/>
    </source>
</evidence>
<gene>
    <name evidence="6" type="ORF">LWI28_012948</name>
</gene>
<dbReference type="GO" id="GO:0006869">
    <property type="term" value="P:lipid transport"/>
    <property type="evidence" value="ECO:0007669"/>
    <property type="project" value="InterPro"/>
</dbReference>
<feature type="region of interest" description="Disordered" evidence="3">
    <location>
        <begin position="127"/>
        <end position="152"/>
    </location>
</feature>
<keyword evidence="4" id="KW-0732">Signal</keyword>
<sequence length="181" mass="18897">MKLLADHAVLAVTVVVAATAILMVESSEAITCSQVMSSISPCLSYVTGSEGSPSTSCCDNVRNLKDSNPLRADKQAVCQCIKDQVSERFQNNPGPIMKKASQIPGLCHVNISVPDNFNFDCKRSSGSSRDGGGVSSHGSVHDGAASRGGDILRSSGQVGGSLLGVSDRQKQQPITVLLHRG</sequence>
<evidence type="ECO:0000259" key="5">
    <source>
        <dbReference type="SMART" id="SM00499"/>
    </source>
</evidence>
<dbReference type="SMART" id="SM00499">
    <property type="entry name" value="AAI"/>
    <property type="match status" value="1"/>
</dbReference>
<dbReference type="Pfam" id="PF00234">
    <property type="entry name" value="Tryp_alpha_amyl"/>
    <property type="match status" value="1"/>
</dbReference>
<dbReference type="Gene3D" id="1.10.110.10">
    <property type="entry name" value="Plant lipid-transfer and hydrophobic proteins"/>
    <property type="match status" value="1"/>
</dbReference>
<keyword evidence="7" id="KW-1185">Reference proteome</keyword>
<dbReference type="InterPro" id="IPR036312">
    <property type="entry name" value="Bifun_inhib/LTP/seed_sf"/>
</dbReference>
<dbReference type="CDD" id="cd01960">
    <property type="entry name" value="nsLTP1"/>
    <property type="match status" value="1"/>
</dbReference>
<dbReference type="InterPro" id="IPR000528">
    <property type="entry name" value="Plant_nsLTP"/>
</dbReference>